<dbReference type="EMBL" id="JACKSJ010000039">
    <property type="protein sequence ID" value="MCV7169313.1"/>
    <property type="molecule type" value="Genomic_DNA"/>
</dbReference>
<evidence type="ECO:0000313" key="1">
    <source>
        <dbReference type="EMBL" id="MCV7169313.1"/>
    </source>
</evidence>
<protein>
    <submittedName>
        <fullName evidence="1">Uncharacterized protein</fullName>
    </submittedName>
</protein>
<dbReference type="AlphaFoldDB" id="A0A9X2Y7D2"/>
<keyword evidence="2" id="KW-1185">Reference proteome</keyword>
<reference evidence="1" key="1">
    <citation type="submission" date="2020-07" db="EMBL/GenBank/DDBJ databases">
        <authorList>
            <person name="Pettersson B.M.F."/>
            <person name="Behra P.R.K."/>
            <person name="Ramesh M."/>
            <person name="Das S."/>
            <person name="Dasgupta S."/>
            <person name="Kirsebom L.A."/>
        </authorList>
    </citation>
    <scope>NUCLEOTIDE SEQUENCE</scope>
    <source>
        <strain evidence="1">DSM 44615</strain>
    </source>
</reference>
<name>A0A9X2Y7D2_9MYCO</name>
<proteinExistence type="predicted"/>
<evidence type="ECO:0000313" key="2">
    <source>
        <dbReference type="Proteomes" id="UP001140293"/>
    </source>
</evidence>
<dbReference type="RefSeq" id="WP_264011504.1">
    <property type="nucleotide sequence ID" value="NZ_JACKSJ010000039.1"/>
</dbReference>
<gene>
    <name evidence="1" type="ORF">H7I41_05150</name>
</gene>
<comment type="caution">
    <text evidence="1">The sequence shown here is derived from an EMBL/GenBank/DDBJ whole genome shotgun (WGS) entry which is preliminary data.</text>
</comment>
<reference evidence="1" key="2">
    <citation type="journal article" date="2022" name="BMC Genomics">
        <title>Comparative genome analysis of mycobacteria focusing on tRNA and non-coding RNA.</title>
        <authorList>
            <person name="Behra P.R.K."/>
            <person name="Pettersson B.M.F."/>
            <person name="Ramesh M."/>
            <person name="Das S."/>
            <person name="Dasgupta S."/>
            <person name="Kirsebom L.A."/>
        </authorList>
    </citation>
    <scope>NUCLEOTIDE SEQUENCE</scope>
    <source>
        <strain evidence="1">DSM 44615</strain>
    </source>
</reference>
<sequence length="197" mass="20415">MSIGGTAATVIGNTVSAVAGGYGGLFDADAPVHQAQLSFDDDAKLPGGTELLRPGLRADALVRIAPQSDDEAIRTICIKLPDVYGPGRDQDFLLASSMDGVPFHHATLPAARAGDRLYSSLWLYLAGLSPVLFGARMDGEAPGQLTFLMCGVLSRFRRVGTLTVNSGATADDADAGFAARNSGGGIRPLPPVLAYRG</sequence>
<accession>A0A9X2Y7D2</accession>
<dbReference type="Proteomes" id="UP001140293">
    <property type="component" value="Unassembled WGS sequence"/>
</dbReference>
<organism evidence="1 2">
    <name type="scientific">[Mycobacterium] manitobense</name>
    <dbReference type="NCBI Taxonomy" id="190147"/>
    <lineage>
        <taxon>Bacteria</taxon>
        <taxon>Bacillati</taxon>
        <taxon>Actinomycetota</taxon>
        <taxon>Actinomycetes</taxon>
        <taxon>Mycobacteriales</taxon>
        <taxon>Mycobacteriaceae</taxon>
        <taxon>Mycolicibacterium</taxon>
    </lineage>
</organism>